<protein>
    <recommendedName>
        <fullName evidence="3">Lipoprotein</fullName>
    </recommendedName>
</protein>
<gene>
    <name evidence="1" type="ORF">J2Z70_005643</name>
</gene>
<reference evidence="1 2" key="1">
    <citation type="submission" date="2021-03" db="EMBL/GenBank/DDBJ databases">
        <title>Genomic Encyclopedia of Type Strains, Phase IV (KMG-IV): sequencing the most valuable type-strain genomes for metagenomic binning, comparative biology and taxonomic classification.</title>
        <authorList>
            <person name="Goeker M."/>
        </authorList>
    </citation>
    <scope>NUCLEOTIDE SEQUENCE [LARGE SCALE GENOMIC DNA]</scope>
    <source>
        <strain evidence="1 2">DSM 101953</strain>
    </source>
</reference>
<dbReference type="RefSeq" id="WP_209878503.1">
    <property type="nucleotide sequence ID" value="NZ_JAGGLV010000027.1"/>
</dbReference>
<comment type="caution">
    <text evidence="1">The sequence shown here is derived from an EMBL/GenBank/DDBJ whole genome shotgun (WGS) entry which is preliminary data.</text>
</comment>
<dbReference type="Gene3D" id="2.60.40.2880">
    <property type="entry name" value="MmpS1-5, C-terminal soluble domain"/>
    <property type="match status" value="1"/>
</dbReference>
<proteinExistence type="predicted"/>
<dbReference type="EMBL" id="JAGGLV010000027">
    <property type="protein sequence ID" value="MBP2115456.1"/>
    <property type="molecule type" value="Genomic_DNA"/>
</dbReference>
<dbReference type="InterPro" id="IPR038468">
    <property type="entry name" value="MmpS_C"/>
</dbReference>
<evidence type="ECO:0000313" key="2">
    <source>
        <dbReference type="Proteomes" id="UP000773462"/>
    </source>
</evidence>
<keyword evidence="2" id="KW-1185">Reference proteome</keyword>
<accession>A0ABS4NZI2</accession>
<name>A0ABS4NZI2_9BACL</name>
<organism evidence="1 2">
    <name type="scientific">Paenibacillus silagei</name>
    <dbReference type="NCBI Taxonomy" id="1670801"/>
    <lineage>
        <taxon>Bacteria</taxon>
        <taxon>Bacillati</taxon>
        <taxon>Bacillota</taxon>
        <taxon>Bacilli</taxon>
        <taxon>Bacillales</taxon>
        <taxon>Paenibacillaceae</taxon>
        <taxon>Paenibacillus</taxon>
    </lineage>
</organism>
<sequence length="158" mass="17267">MNRGLQSLGILKNPWMLAVLAGVVILLSTCGTATDPIREKKAEESTTTVEPEADAILVEVLIESDSDAALNLEVEVNARDHPQSVYFDSIELPYREEFAVPKDTFIPLTSTRVQAEKDADATWISCTILYDGEVVATHKSRGDSAKSVCEKKFRLGPG</sequence>
<dbReference type="Proteomes" id="UP000773462">
    <property type="component" value="Unassembled WGS sequence"/>
</dbReference>
<evidence type="ECO:0008006" key="3">
    <source>
        <dbReference type="Google" id="ProtNLM"/>
    </source>
</evidence>
<evidence type="ECO:0000313" key="1">
    <source>
        <dbReference type="EMBL" id="MBP2115456.1"/>
    </source>
</evidence>